<keyword evidence="3" id="KW-1185">Reference proteome</keyword>
<proteinExistence type="predicted"/>
<geneLocation type="plasmid" evidence="3">
    <name>II</name>
</geneLocation>
<evidence type="ECO:0000256" key="1">
    <source>
        <dbReference type="SAM" id="MobiDB-lite"/>
    </source>
</evidence>
<feature type="compositionally biased region" description="Basic and acidic residues" evidence="1">
    <location>
        <begin position="83"/>
        <end position="102"/>
    </location>
</feature>
<dbReference type="HOGENOM" id="CLU_1213767_0_0_5"/>
<accession>A0A068T1Y4</accession>
<organism evidence="2 3">
    <name type="scientific">Neorhizobium galegae bv. orientalis str. HAMBI 540</name>
    <dbReference type="NCBI Taxonomy" id="1028800"/>
    <lineage>
        <taxon>Bacteria</taxon>
        <taxon>Pseudomonadati</taxon>
        <taxon>Pseudomonadota</taxon>
        <taxon>Alphaproteobacteria</taxon>
        <taxon>Hyphomicrobiales</taxon>
        <taxon>Rhizobiaceae</taxon>
        <taxon>Rhizobium/Agrobacterium group</taxon>
        <taxon>Neorhizobium</taxon>
    </lineage>
</organism>
<keyword evidence="2" id="KW-0614">Plasmid</keyword>
<dbReference type="KEGG" id="ngg:RG540_PA16920"/>
<feature type="compositionally biased region" description="Polar residues" evidence="1">
    <location>
        <begin position="35"/>
        <end position="59"/>
    </location>
</feature>
<protein>
    <submittedName>
        <fullName evidence="2">Uncharacterized protein</fullName>
    </submittedName>
</protein>
<gene>
    <name evidence="2" type="ORF">RG540_PA16920</name>
</gene>
<dbReference type="EMBL" id="HG938354">
    <property type="protein sequence ID" value="CDN52368.1"/>
    <property type="molecule type" value="Genomic_DNA"/>
</dbReference>
<name>A0A068T1Y4_NEOGA</name>
<reference evidence="3" key="1">
    <citation type="journal article" date="2014" name="BMC Genomics">
        <title>Genome sequencing of two Neorhizobium galegae strains reveals a noeT gene responsible for the unusual acetylation of the nodulation factors.</title>
        <authorList>
            <person name="Osterman J."/>
            <person name="Marsh J."/>
            <person name="Laine P.K."/>
            <person name="Zeng Z."/>
            <person name="Alatalo E."/>
            <person name="Sullivan J.T."/>
            <person name="Young J.P."/>
            <person name="Thomas-Oates J."/>
            <person name="Paulin L."/>
            <person name="Lindstrom K."/>
        </authorList>
    </citation>
    <scope>NUCLEOTIDE SEQUENCE [LARGE SCALE GENOMIC DNA]</scope>
    <source>
        <strain evidence="3">HAMBI 540</strain>
    </source>
</reference>
<sequence length="228" mass="25073">MEVSAASGGSLSRYRIIETDALMRTFFRRHGCRSGNGSCVATNHTSSKRSSIGSEQVMTAGSDAEKGLPLHGLRQRGQVSRRHQSEFRQTRKPRHEGNRPQDGRAVGDLLEKAEGQRMAGSESRPALPTVGSYVAPVAALTLVANQQPNATEYRCVKRPPLPKIAWFDLPEASQLSADYHHSGNILSRWRPAARHAIGRKPPRAVVRGLLHLTSRCEMPKSPGVRRDV</sequence>
<feature type="region of interest" description="Disordered" evidence="1">
    <location>
        <begin position="33"/>
        <end position="105"/>
    </location>
</feature>
<evidence type="ECO:0000313" key="3">
    <source>
        <dbReference type="Proteomes" id="UP000028181"/>
    </source>
</evidence>
<dbReference type="Proteomes" id="UP000028181">
    <property type="component" value="Plasmid pHAMBI540a"/>
</dbReference>
<evidence type="ECO:0000313" key="2">
    <source>
        <dbReference type="EMBL" id="CDN52368.1"/>
    </source>
</evidence>
<dbReference type="AlphaFoldDB" id="A0A068T1Y4"/>